<gene>
    <name evidence="2" type="ORF">PSON_ATCC_30995.1.T0420222</name>
</gene>
<evidence type="ECO:0000256" key="1">
    <source>
        <dbReference type="SAM" id="Coils"/>
    </source>
</evidence>
<protein>
    <submittedName>
        <fullName evidence="2">Uncharacterized protein</fullName>
    </submittedName>
</protein>
<dbReference type="Proteomes" id="UP000692954">
    <property type="component" value="Unassembled WGS sequence"/>
</dbReference>
<feature type="coiled-coil region" evidence="1">
    <location>
        <begin position="179"/>
        <end position="206"/>
    </location>
</feature>
<dbReference type="EMBL" id="CAJJDN010000042">
    <property type="protein sequence ID" value="CAD8081793.1"/>
    <property type="molecule type" value="Genomic_DNA"/>
</dbReference>
<evidence type="ECO:0000313" key="3">
    <source>
        <dbReference type="Proteomes" id="UP000692954"/>
    </source>
</evidence>
<evidence type="ECO:0000313" key="2">
    <source>
        <dbReference type="EMBL" id="CAD8081793.1"/>
    </source>
</evidence>
<sequence length="452" mass="53756">MQQNKFQQININNSRIVDVHSMSHYILNKILDSCDLLIQDHYIVNSIPAYTGFTILVQLNNLIKLYIDIPQEMQVSQDIEPIPSFKDNYSGTIQIHDKKKDIENICENQITRSTKFLRQSSYRFKSNSVSIILMNKSTQKKNTTKKQSIEVVKLQEPDQQIDEKEQYYRYQHEIKCKMLEQIAKNEKKQEEERMKQKNQIDFMKKQQNYSNCGYDYDGSILPYNKPFMKVKLYHLQSKILKKKQERKKKKDFKDQIESVCIQNSAKIDIQQSGQQKFDDNLKQSQIYRVEPNFGRNLNGFSKIEKLDILRTDYSLRMTKKQYQETQDIGFTKSYVNLHKQHTISENQISQNYQIENFNNYQVKVGSQREGEIKYQQQQNYQFLLTEPEVDREINLESDIEGQKKLIKKSQKILQNTQQLVSFVNVEGKLPTLRKSLKNRKSEKIERSHTQHN</sequence>
<comment type="caution">
    <text evidence="2">The sequence shown here is derived from an EMBL/GenBank/DDBJ whole genome shotgun (WGS) entry which is preliminary data.</text>
</comment>
<keyword evidence="1" id="KW-0175">Coiled coil</keyword>
<dbReference type="AlphaFoldDB" id="A0A8S1MXI0"/>
<reference evidence="2" key="1">
    <citation type="submission" date="2021-01" db="EMBL/GenBank/DDBJ databases">
        <authorList>
            <consortium name="Genoscope - CEA"/>
            <person name="William W."/>
        </authorList>
    </citation>
    <scope>NUCLEOTIDE SEQUENCE</scope>
</reference>
<name>A0A8S1MXI0_9CILI</name>
<organism evidence="2 3">
    <name type="scientific">Paramecium sonneborni</name>
    <dbReference type="NCBI Taxonomy" id="65129"/>
    <lineage>
        <taxon>Eukaryota</taxon>
        <taxon>Sar</taxon>
        <taxon>Alveolata</taxon>
        <taxon>Ciliophora</taxon>
        <taxon>Intramacronucleata</taxon>
        <taxon>Oligohymenophorea</taxon>
        <taxon>Peniculida</taxon>
        <taxon>Parameciidae</taxon>
        <taxon>Paramecium</taxon>
    </lineage>
</organism>
<proteinExistence type="predicted"/>
<accession>A0A8S1MXI0</accession>
<keyword evidence="3" id="KW-1185">Reference proteome</keyword>